<evidence type="ECO:0000259" key="1">
    <source>
        <dbReference type="SMART" id="SM00827"/>
    </source>
</evidence>
<dbReference type="Pfam" id="PF00698">
    <property type="entry name" value="Acyl_transf_1"/>
    <property type="match status" value="1"/>
</dbReference>
<proteinExistence type="predicted"/>
<accession>A0A2A3E5L1</accession>
<gene>
    <name evidence="2" type="ORF">APICC_04498</name>
</gene>
<dbReference type="InterPro" id="IPR001227">
    <property type="entry name" value="Ac_transferase_dom_sf"/>
</dbReference>
<name>A0A2A3E5L1_APICC</name>
<sequence>MFQQLLFKKIFPYIPKYYWLNRINQISSDSIKDGNNNCEPKTNVFEKVPLQNSYKKQEVLHLLEEAATFEDAKDKNWMTTPYPKDISLKKETKPSINPKTTSILLFPGQGTIKVGMIKKYLNYCGTKELFEIANEIINYNLLKLCLDGPQEKLNRTEFNQAATVISSLAALEKIKVEKPEVFETCVATAGYSIGEITALILSGVITFEDGIRLAWTRGKAMQYAADKVPQGMLSVVCTPKTKLSEVCQEAKKWAMNIGIEKPICRIAIFLCTERKIIAGNIETLEYIEKNKTQFNLKNVSRLPVSGAFHTPLMEPAIKSVFQMLNSIKINEPRCTVYSNYRGLPYNNLRYVKKYILKQIVSPVKWEQCLQNIYNRPKGTLFPETYDVGSEGRMRTILKFINAKASRSCTVI</sequence>
<dbReference type="PANTHER" id="PTHR47170:SF2">
    <property type="entry name" value="MALONYL-COA:ACP TRANSACYLASE (MAT) DOMAIN-CONTAINING PROTEIN"/>
    <property type="match status" value="1"/>
</dbReference>
<dbReference type="PANTHER" id="PTHR47170">
    <property type="entry name" value="MALONYL-COA ACP TRANSACYLASE, ACP-BINDING"/>
    <property type="match status" value="1"/>
</dbReference>
<feature type="domain" description="Malonyl-CoA:ACP transacylase (MAT)" evidence="1">
    <location>
        <begin position="105"/>
        <end position="384"/>
    </location>
</feature>
<evidence type="ECO:0000313" key="2">
    <source>
        <dbReference type="EMBL" id="PBC26572.1"/>
    </source>
</evidence>
<evidence type="ECO:0000313" key="3">
    <source>
        <dbReference type="Proteomes" id="UP000242457"/>
    </source>
</evidence>
<keyword evidence="3" id="KW-1185">Reference proteome</keyword>
<dbReference type="InterPro" id="IPR016035">
    <property type="entry name" value="Acyl_Trfase/lysoPLipase"/>
</dbReference>
<dbReference type="Proteomes" id="UP000242457">
    <property type="component" value="Unassembled WGS sequence"/>
</dbReference>
<dbReference type="InterPro" id="IPR052760">
    <property type="entry name" value="Mitochondrial_malonyltrans"/>
</dbReference>
<dbReference type="STRING" id="94128.A0A2A3E5L1"/>
<dbReference type="Gene3D" id="3.40.366.10">
    <property type="entry name" value="Malonyl-Coenzyme A Acyl Carrier Protein, domain 2"/>
    <property type="match status" value="1"/>
</dbReference>
<dbReference type="SMART" id="SM00827">
    <property type="entry name" value="PKS_AT"/>
    <property type="match status" value="1"/>
</dbReference>
<dbReference type="AlphaFoldDB" id="A0A2A3E5L1"/>
<dbReference type="EMBL" id="KZ288379">
    <property type="protein sequence ID" value="PBC26572.1"/>
    <property type="molecule type" value="Genomic_DNA"/>
</dbReference>
<dbReference type="InterPro" id="IPR014043">
    <property type="entry name" value="Acyl_transferase_dom"/>
</dbReference>
<dbReference type="Gene3D" id="3.30.70.250">
    <property type="entry name" value="Malonyl-CoA ACP transacylase, ACP-binding"/>
    <property type="match status" value="1"/>
</dbReference>
<reference evidence="2 3" key="1">
    <citation type="submission" date="2014-07" db="EMBL/GenBank/DDBJ databases">
        <title>Genomic and transcriptomic analysis on Apis cerana provide comprehensive insights into honey bee biology.</title>
        <authorList>
            <person name="Diao Q."/>
            <person name="Sun L."/>
            <person name="Zheng H."/>
            <person name="Zheng H."/>
            <person name="Xu S."/>
            <person name="Wang S."/>
            <person name="Zeng Z."/>
            <person name="Hu F."/>
            <person name="Su S."/>
            <person name="Wu J."/>
        </authorList>
    </citation>
    <scope>NUCLEOTIDE SEQUENCE [LARGE SCALE GENOMIC DNA]</scope>
    <source>
        <tissue evidence="2">Pupae without intestine</tissue>
    </source>
</reference>
<protein>
    <submittedName>
        <fullName evidence="2">Malonyl-CoA-acyl carrier protein transacylase</fullName>
    </submittedName>
</protein>
<dbReference type="OrthoDB" id="541883at2759"/>
<organism evidence="2 3">
    <name type="scientific">Apis cerana cerana</name>
    <name type="common">Oriental honeybee</name>
    <dbReference type="NCBI Taxonomy" id="94128"/>
    <lineage>
        <taxon>Eukaryota</taxon>
        <taxon>Metazoa</taxon>
        <taxon>Ecdysozoa</taxon>
        <taxon>Arthropoda</taxon>
        <taxon>Hexapoda</taxon>
        <taxon>Insecta</taxon>
        <taxon>Pterygota</taxon>
        <taxon>Neoptera</taxon>
        <taxon>Endopterygota</taxon>
        <taxon>Hymenoptera</taxon>
        <taxon>Apocrita</taxon>
        <taxon>Aculeata</taxon>
        <taxon>Apoidea</taxon>
        <taxon>Anthophila</taxon>
        <taxon>Apidae</taxon>
        <taxon>Apis</taxon>
    </lineage>
</organism>
<dbReference type="GO" id="GO:0016740">
    <property type="term" value="F:transferase activity"/>
    <property type="evidence" value="ECO:0007669"/>
    <property type="project" value="InterPro"/>
</dbReference>
<dbReference type="SUPFAM" id="SSF52151">
    <property type="entry name" value="FabD/lysophospholipase-like"/>
    <property type="match status" value="1"/>
</dbReference>